<dbReference type="SUPFAM" id="SSF54631">
    <property type="entry name" value="CBS-domain pair"/>
    <property type="match status" value="1"/>
</dbReference>
<evidence type="ECO:0000313" key="3">
    <source>
        <dbReference type="Proteomes" id="UP001595989"/>
    </source>
</evidence>
<feature type="domain" description="CBS" evidence="1">
    <location>
        <begin position="104"/>
        <end position="154"/>
    </location>
</feature>
<comment type="caution">
    <text evidence="2">The sequence shown here is derived from an EMBL/GenBank/DDBJ whole genome shotgun (WGS) entry which is preliminary data.</text>
</comment>
<reference evidence="3" key="1">
    <citation type="journal article" date="2019" name="Int. J. Syst. Evol. Microbiol.">
        <title>The Global Catalogue of Microorganisms (GCM) 10K type strain sequencing project: providing services to taxonomists for standard genome sequencing and annotation.</title>
        <authorList>
            <consortium name="The Broad Institute Genomics Platform"/>
            <consortium name="The Broad Institute Genome Sequencing Center for Infectious Disease"/>
            <person name="Wu L."/>
            <person name="Ma J."/>
        </authorList>
    </citation>
    <scope>NUCLEOTIDE SEQUENCE [LARGE SCALE GENOMIC DNA]</scope>
    <source>
        <strain evidence="3">CGMCC 4.7426</strain>
    </source>
</reference>
<accession>A0ABV9DHJ9</accession>
<dbReference type="InterPro" id="IPR000644">
    <property type="entry name" value="CBS_dom"/>
</dbReference>
<sequence>MDKVADNSRAERFEVAFNRIHQELRKLVKDENQSFSNLVYKGSKSYTIVRQYQSELQQFSRLRNAIVHERYELGEYIAEPNEKTVSRIEKIAKVLSQPNHALTIATKEVIIFDYADSLEKLVTGINNHSYSQYPVYREDSCVGVITAKLVVKWMAANLVNSKVDLSKFTVGDVFNADDSHPIAFVSKSKNIFELEEIFEEAHLAKQDLEGVIITENGRQDEKPLGIVTPWDLIEIDYKLD</sequence>
<keyword evidence="3" id="KW-1185">Reference proteome</keyword>
<dbReference type="Pfam" id="PF00571">
    <property type="entry name" value="CBS"/>
    <property type="match status" value="2"/>
</dbReference>
<evidence type="ECO:0000259" key="1">
    <source>
        <dbReference type="Pfam" id="PF00571"/>
    </source>
</evidence>
<proteinExistence type="predicted"/>
<protein>
    <submittedName>
        <fullName evidence="2">CBS domain-containing protein</fullName>
    </submittedName>
</protein>
<evidence type="ECO:0000313" key="2">
    <source>
        <dbReference type="EMBL" id="MFC4557769.1"/>
    </source>
</evidence>
<dbReference type="EMBL" id="JBHSFU010000004">
    <property type="protein sequence ID" value="MFC4557769.1"/>
    <property type="molecule type" value="Genomic_DNA"/>
</dbReference>
<gene>
    <name evidence="2" type="ORF">ACFO3D_06045</name>
</gene>
<name>A0ABV9DHJ9_9BACI</name>
<dbReference type="Proteomes" id="UP001595989">
    <property type="component" value="Unassembled WGS sequence"/>
</dbReference>
<organism evidence="2 3">
    <name type="scientific">Virgibacillus kekensis</name>
    <dbReference type="NCBI Taxonomy" id="202261"/>
    <lineage>
        <taxon>Bacteria</taxon>
        <taxon>Bacillati</taxon>
        <taxon>Bacillota</taxon>
        <taxon>Bacilli</taxon>
        <taxon>Bacillales</taxon>
        <taxon>Bacillaceae</taxon>
        <taxon>Virgibacillus</taxon>
    </lineage>
</organism>
<dbReference type="Gene3D" id="3.10.580.10">
    <property type="entry name" value="CBS-domain"/>
    <property type="match status" value="1"/>
</dbReference>
<feature type="domain" description="CBS" evidence="1">
    <location>
        <begin position="179"/>
        <end position="235"/>
    </location>
</feature>
<dbReference type="InterPro" id="IPR046342">
    <property type="entry name" value="CBS_dom_sf"/>
</dbReference>
<dbReference type="RefSeq" id="WP_390293817.1">
    <property type="nucleotide sequence ID" value="NZ_JBHSFU010000004.1"/>
</dbReference>